<accession>A0A834JTQ9</accession>
<gene>
    <name evidence="1" type="ORF">HZH68_010176</name>
</gene>
<keyword evidence="2" id="KW-1185">Reference proteome</keyword>
<dbReference type="EMBL" id="JACSDZ010000010">
    <property type="protein sequence ID" value="KAF7393357.1"/>
    <property type="molecule type" value="Genomic_DNA"/>
</dbReference>
<name>A0A834JTQ9_VESGE</name>
<dbReference type="AlphaFoldDB" id="A0A834JTQ9"/>
<organism evidence="1 2">
    <name type="scientific">Vespula germanica</name>
    <name type="common">German yellow jacket</name>
    <name type="synonym">Paravespula germanica</name>
    <dbReference type="NCBI Taxonomy" id="30212"/>
    <lineage>
        <taxon>Eukaryota</taxon>
        <taxon>Metazoa</taxon>
        <taxon>Ecdysozoa</taxon>
        <taxon>Arthropoda</taxon>
        <taxon>Hexapoda</taxon>
        <taxon>Insecta</taxon>
        <taxon>Pterygota</taxon>
        <taxon>Neoptera</taxon>
        <taxon>Endopterygota</taxon>
        <taxon>Hymenoptera</taxon>
        <taxon>Apocrita</taxon>
        <taxon>Aculeata</taxon>
        <taxon>Vespoidea</taxon>
        <taxon>Vespidae</taxon>
        <taxon>Vespinae</taxon>
        <taxon>Vespula</taxon>
    </lineage>
</organism>
<evidence type="ECO:0000313" key="1">
    <source>
        <dbReference type="EMBL" id="KAF7393357.1"/>
    </source>
</evidence>
<sequence length="103" mass="12158">MLLIVIYNAMLRIDYLLENSTDHTKPQLFEKLFLCKLKSAINNHKLITQHQFGFQQQHAISEQIHRLANKITKHLMTKNIALQHSWTYYRLSTKSGTSVYNQD</sequence>
<comment type="caution">
    <text evidence="1">The sequence shown here is derived from an EMBL/GenBank/DDBJ whole genome shotgun (WGS) entry which is preliminary data.</text>
</comment>
<proteinExistence type="predicted"/>
<evidence type="ECO:0000313" key="2">
    <source>
        <dbReference type="Proteomes" id="UP000617340"/>
    </source>
</evidence>
<dbReference type="Proteomes" id="UP000617340">
    <property type="component" value="Unassembled WGS sequence"/>
</dbReference>
<reference evidence="1" key="1">
    <citation type="journal article" date="2020" name="G3 (Bethesda)">
        <title>High-Quality Assemblies for Three Invasive Social Wasps from the &lt;i&gt;Vespula&lt;/i&gt; Genus.</title>
        <authorList>
            <person name="Harrop T.W.R."/>
            <person name="Guhlin J."/>
            <person name="McLaughlin G.M."/>
            <person name="Permina E."/>
            <person name="Stockwell P."/>
            <person name="Gilligan J."/>
            <person name="Le Lec M.F."/>
            <person name="Gruber M.A.M."/>
            <person name="Quinn O."/>
            <person name="Lovegrove M."/>
            <person name="Duncan E.J."/>
            <person name="Remnant E.J."/>
            <person name="Van Eeckhoven J."/>
            <person name="Graham B."/>
            <person name="Knapp R.A."/>
            <person name="Langford K.W."/>
            <person name="Kronenberg Z."/>
            <person name="Press M.O."/>
            <person name="Eacker S.M."/>
            <person name="Wilson-Rankin E.E."/>
            <person name="Purcell J."/>
            <person name="Lester P.J."/>
            <person name="Dearden P.K."/>
        </authorList>
    </citation>
    <scope>NUCLEOTIDE SEQUENCE</scope>
    <source>
        <strain evidence="1">Linc-1</strain>
    </source>
</reference>
<protein>
    <submittedName>
        <fullName evidence="1">Uncharacterized protein</fullName>
    </submittedName>
</protein>